<keyword evidence="4 5" id="KW-0949">S-adenosyl-L-methionine</keyword>
<evidence type="ECO:0000259" key="7">
    <source>
        <dbReference type="PROSITE" id="PS50123"/>
    </source>
</evidence>
<evidence type="ECO:0000256" key="1">
    <source>
        <dbReference type="ARBA" id="ARBA00001541"/>
    </source>
</evidence>
<dbReference type="InterPro" id="IPR026024">
    <property type="entry name" value="Chemotaxis_MeTrfase_CheR"/>
</dbReference>
<dbReference type="SMART" id="SM00138">
    <property type="entry name" value="MeTrc"/>
    <property type="match status" value="1"/>
</dbReference>
<dbReference type="InterPro" id="IPR050903">
    <property type="entry name" value="Bact_Chemotaxis_MeTrfase"/>
</dbReference>
<dbReference type="Gene3D" id="3.40.50.150">
    <property type="entry name" value="Vaccinia Virus protein VP39"/>
    <property type="match status" value="1"/>
</dbReference>
<dbReference type="PANTHER" id="PTHR24422">
    <property type="entry name" value="CHEMOTAXIS PROTEIN METHYLTRANSFERASE"/>
    <property type="match status" value="1"/>
</dbReference>
<evidence type="ECO:0000256" key="2">
    <source>
        <dbReference type="ARBA" id="ARBA00022603"/>
    </source>
</evidence>
<evidence type="ECO:0000256" key="5">
    <source>
        <dbReference type="PIRNR" id="PIRNR000410"/>
    </source>
</evidence>
<sequence>MATVLKKQFEFTAADFTTVQKLIHQYAGINLNDHKFEMVYSRLARRLRVLNISTMANYLKLVQSDHTESIHFINAITTNLTYFYRETHHFDYLKQNILPELSLKHKDDKRVRLWSAGCSTGEEAYSIAMSLHSFCLNKKHWDIRVLATDLDTNVLNACEYGEYPTDKLDNVSASEKKHYFNFHQSLATVKPKLKKLIAFKRLNLMEPWPMSKKFDVIFCRNVLIYFDRLTQNKLIQRFARQLLPGGYLILGHTESIGNNIDLFETRGRTIFQKRQQSVEKLSQYFEKGTNKAKRVEQRD</sequence>
<dbReference type="OrthoDB" id="9816309at2"/>
<organism evidence="8 9">
    <name type="scientific">Pleionea mediterranea</name>
    <dbReference type="NCBI Taxonomy" id="523701"/>
    <lineage>
        <taxon>Bacteria</taxon>
        <taxon>Pseudomonadati</taxon>
        <taxon>Pseudomonadota</taxon>
        <taxon>Gammaproteobacteria</taxon>
        <taxon>Oceanospirillales</taxon>
        <taxon>Pleioneaceae</taxon>
        <taxon>Pleionea</taxon>
    </lineage>
</organism>
<evidence type="ECO:0000256" key="3">
    <source>
        <dbReference type="ARBA" id="ARBA00022679"/>
    </source>
</evidence>
<feature type="domain" description="CheR-type methyltransferase" evidence="7">
    <location>
        <begin position="4"/>
        <end position="276"/>
    </location>
</feature>
<dbReference type="SUPFAM" id="SSF47757">
    <property type="entry name" value="Chemotaxis receptor methyltransferase CheR, N-terminal domain"/>
    <property type="match status" value="1"/>
</dbReference>
<dbReference type="Pfam" id="PF03705">
    <property type="entry name" value="CheR_N"/>
    <property type="match status" value="1"/>
</dbReference>
<dbReference type="Pfam" id="PF01739">
    <property type="entry name" value="CheR"/>
    <property type="match status" value="1"/>
</dbReference>
<dbReference type="PANTHER" id="PTHR24422:SF19">
    <property type="entry name" value="CHEMOTAXIS PROTEIN METHYLTRANSFERASE"/>
    <property type="match status" value="1"/>
</dbReference>
<reference evidence="8 9" key="1">
    <citation type="submission" date="2018-05" db="EMBL/GenBank/DDBJ databases">
        <title>Genomic Encyclopedia of Type Strains, Phase IV (KMG-IV): sequencing the most valuable type-strain genomes for metagenomic binning, comparative biology and taxonomic classification.</title>
        <authorList>
            <person name="Goeker M."/>
        </authorList>
    </citation>
    <scope>NUCLEOTIDE SEQUENCE [LARGE SCALE GENOMIC DNA]</scope>
    <source>
        <strain evidence="8 9">DSM 25350</strain>
    </source>
</reference>
<dbReference type="GO" id="GO:0008983">
    <property type="term" value="F:protein-glutamate O-methyltransferase activity"/>
    <property type="evidence" value="ECO:0007669"/>
    <property type="project" value="UniProtKB-EC"/>
</dbReference>
<feature type="binding site" evidence="6">
    <location>
        <begin position="203"/>
        <end position="204"/>
    </location>
    <ligand>
        <name>S-adenosyl-L-methionine</name>
        <dbReference type="ChEBI" id="CHEBI:59789"/>
    </ligand>
</feature>
<feature type="binding site" evidence="6">
    <location>
        <position position="149"/>
    </location>
    <ligand>
        <name>S-adenosyl-L-methionine</name>
        <dbReference type="ChEBI" id="CHEBI:59789"/>
    </ligand>
</feature>
<dbReference type="InterPro" id="IPR036804">
    <property type="entry name" value="CheR_N_sf"/>
</dbReference>
<dbReference type="EC" id="2.1.1.80" evidence="5"/>
<comment type="caution">
    <text evidence="8">The sequence shown here is derived from an EMBL/GenBank/DDBJ whole genome shotgun (WGS) entry which is preliminary data.</text>
</comment>
<accession>A0A316FKW9</accession>
<feature type="binding site" evidence="6">
    <location>
        <position position="85"/>
    </location>
    <ligand>
        <name>S-adenosyl-L-methionine</name>
        <dbReference type="ChEBI" id="CHEBI:59789"/>
    </ligand>
</feature>
<keyword evidence="2 5" id="KW-0489">Methyltransferase</keyword>
<dbReference type="InterPro" id="IPR000780">
    <property type="entry name" value="CheR_MeTrfase"/>
</dbReference>
<dbReference type="Gene3D" id="1.10.155.10">
    <property type="entry name" value="Chemotaxis receptor methyltransferase CheR, N-terminal domain"/>
    <property type="match status" value="1"/>
</dbReference>
<keyword evidence="3 5" id="KW-0808">Transferase</keyword>
<comment type="catalytic activity">
    <reaction evidence="1 5">
        <text>L-glutamyl-[protein] + S-adenosyl-L-methionine = [protein]-L-glutamate 5-O-methyl ester + S-adenosyl-L-homocysteine</text>
        <dbReference type="Rhea" id="RHEA:24452"/>
        <dbReference type="Rhea" id="RHEA-COMP:10208"/>
        <dbReference type="Rhea" id="RHEA-COMP:10311"/>
        <dbReference type="ChEBI" id="CHEBI:29973"/>
        <dbReference type="ChEBI" id="CHEBI:57856"/>
        <dbReference type="ChEBI" id="CHEBI:59789"/>
        <dbReference type="ChEBI" id="CHEBI:82795"/>
        <dbReference type="EC" id="2.1.1.80"/>
    </reaction>
</comment>
<evidence type="ECO:0000313" key="9">
    <source>
        <dbReference type="Proteomes" id="UP000245790"/>
    </source>
</evidence>
<dbReference type="SUPFAM" id="SSF53335">
    <property type="entry name" value="S-adenosyl-L-methionine-dependent methyltransferases"/>
    <property type="match status" value="1"/>
</dbReference>
<dbReference type="InterPro" id="IPR029063">
    <property type="entry name" value="SAM-dependent_MTases_sf"/>
</dbReference>
<evidence type="ECO:0000313" key="8">
    <source>
        <dbReference type="EMBL" id="PWK49149.1"/>
    </source>
</evidence>
<feature type="binding site" evidence="6">
    <location>
        <position position="81"/>
    </location>
    <ligand>
        <name>S-adenosyl-L-methionine</name>
        <dbReference type="ChEBI" id="CHEBI:59789"/>
    </ligand>
</feature>
<comment type="function">
    <text evidence="5">Methylation of the membrane-bound methyl-accepting chemotaxis proteins (MCP) to form gamma-glutamyl methyl ester residues in MCP.</text>
</comment>
<dbReference type="Proteomes" id="UP000245790">
    <property type="component" value="Unassembled WGS sequence"/>
</dbReference>
<dbReference type="PIRSF" id="PIRSF000410">
    <property type="entry name" value="CheR"/>
    <property type="match status" value="1"/>
</dbReference>
<name>A0A316FKW9_9GAMM</name>
<evidence type="ECO:0000256" key="4">
    <source>
        <dbReference type="ARBA" id="ARBA00022691"/>
    </source>
</evidence>
<dbReference type="RefSeq" id="WP_109764122.1">
    <property type="nucleotide sequence ID" value="NZ_QGGU01000008.1"/>
</dbReference>
<feature type="binding site" evidence="6">
    <location>
        <begin position="220"/>
        <end position="221"/>
    </location>
    <ligand>
        <name>S-adenosyl-L-methionine</name>
        <dbReference type="ChEBI" id="CHEBI:59789"/>
    </ligand>
</feature>
<keyword evidence="9" id="KW-1185">Reference proteome</keyword>
<protein>
    <recommendedName>
        <fullName evidence="5">Chemotaxis protein methyltransferase</fullName>
        <ecNumber evidence="5">2.1.1.80</ecNumber>
    </recommendedName>
</protein>
<dbReference type="CDD" id="cd02440">
    <property type="entry name" value="AdoMet_MTases"/>
    <property type="match status" value="1"/>
</dbReference>
<feature type="binding site" evidence="6">
    <location>
        <position position="79"/>
    </location>
    <ligand>
        <name>S-adenosyl-L-methionine</name>
        <dbReference type="ChEBI" id="CHEBI:59789"/>
    </ligand>
</feature>
<dbReference type="PROSITE" id="PS50123">
    <property type="entry name" value="CHER"/>
    <property type="match status" value="1"/>
</dbReference>
<feature type="binding site" evidence="6">
    <location>
        <position position="123"/>
    </location>
    <ligand>
        <name>S-adenosyl-L-methionine</name>
        <dbReference type="ChEBI" id="CHEBI:59789"/>
    </ligand>
</feature>
<dbReference type="GO" id="GO:0032259">
    <property type="term" value="P:methylation"/>
    <property type="evidence" value="ECO:0007669"/>
    <property type="project" value="UniProtKB-KW"/>
</dbReference>
<dbReference type="PRINTS" id="PR00996">
    <property type="entry name" value="CHERMTFRASE"/>
</dbReference>
<gene>
    <name evidence="8" type="ORF">C8D97_10858</name>
</gene>
<dbReference type="AlphaFoldDB" id="A0A316FKW9"/>
<dbReference type="EMBL" id="QGGU01000008">
    <property type="protein sequence ID" value="PWK49149.1"/>
    <property type="molecule type" value="Genomic_DNA"/>
</dbReference>
<dbReference type="InterPro" id="IPR022641">
    <property type="entry name" value="CheR_N"/>
</dbReference>
<evidence type="ECO:0000256" key="6">
    <source>
        <dbReference type="PIRSR" id="PIRSR000410-1"/>
    </source>
</evidence>
<dbReference type="InterPro" id="IPR022642">
    <property type="entry name" value="CheR_C"/>
</dbReference>
<proteinExistence type="predicted"/>